<organism evidence="1">
    <name type="scientific">virus sp. ctBM815</name>
    <dbReference type="NCBI Taxonomy" id="2825806"/>
    <lineage>
        <taxon>Viruses</taxon>
    </lineage>
</organism>
<evidence type="ECO:0000313" key="1">
    <source>
        <dbReference type="EMBL" id="DAE31708.1"/>
    </source>
</evidence>
<dbReference type="EMBL" id="BK059109">
    <property type="protein sequence ID" value="DAE31708.1"/>
    <property type="molecule type" value="Genomic_DNA"/>
</dbReference>
<sequence length="39" mass="4596">MLSELAKNEDYLRAAEIIQRAEKHGRMLGFYEPDRDESI</sequence>
<protein>
    <submittedName>
        <fullName evidence="1">Uncharacterized protein</fullName>
    </submittedName>
</protein>
<accession>A0A8S5RL48</accession>
<name>A0A8S5RL48_9VIRU</name>
<reference evidence="1" key="1">
    <citation type="journal article" date="2021" name="Proc. Natl. Acad. Sci. U.S.A.">
        <title>A Catalog of Tens of Thousands of Viruses from Human Metagenomes Reveals Hidden Associations with Chronic Diseases.</title>
        <authorList>
            <person name="Tisza M.J."/>
            <person name="Buck C.B."/>
        </authorList>
    </citation>
    <scope>NUCLEOTIDE SEQUENCE</scope>
    <source>
        <strain evidence="1">CtBM815</strain>
    </source>
</reference>
<proteinExistence type="predicted"/>